<dbReference type="InParanoid" id="G2X1J1"/>
<proteinExistence type="predicted"/>
<accession>G2X1J1</accession>
<evidence type="ECO:0000313" key="2">
    <source>
        <dbReference type="Proteomes" id="UP000001611"/>
    </source>
</evidence>
<dbReference type="HOGENOM" id="CLU_1289831_0_0_1"/>
<dbReference type="Proteomes" id="UP000001611">
    <property type="component" value="Chromosome 3"/>
</dbReference>
<gene>
    <name evidence="1" type="ORF">VDAG_03602</name>
</gene>
<reference evidence="1 2" key="1">
    <citation type="submission" date="2008-03" db="EMBL/GenBank/DDBJ databases">
        <title>The Genome Sequence of Verticillium dahliae VdLs.17.</title>
        <authorList>
            <consortium name="The Broad Institute Genome Sequencing Platform"/>
            <person name="Ma L.-J.J."/>
            <person name="Klosterman S.J."/>
            <person name="Subbarao K."/>
            <person name="Dobinson K."/>
            <person name="Veronese P."/>
            <person name="Kang S."/>
            <person name="Gold S.E."/>
            <person name="Young S."/>
            <person name="Jaffe D."/>
            <person name="Gnerre S."/>
            <person name="Berlin A."/>
            <person name="Heiman D."/>
            <person name="Hepburn T."/>
            <person name="Sykes S."/>
            <person name="Alvarado L."/>
            <person name="Kodira C.D."/>
            <person name="Lander E."/>
            <person name="Galagan J."/>
            <person name="Nusbaum C."/>
            <person name="Birren B."/>
        </authorList>
    </citation>
    <scope>NUCLEOTIDE SEQUENCE [LARGE SCALE GENOMIC DNA]</scope>
    <source>
        <strain evidence="2">VdLs.17 / ATCC MYA-4575 / FGSC 10137</strain>
    </source>
</reference>
<name>G2X1J1_VERDV</name>
<organism evidence="1 2">
    <name type="scientific">Verticillium dahliae (strain VdLs.17 / ATCC MYA-4575 / FGSC 10137)</name>
    <name type="common">Verticillium wilt</name>
    <dbReference type="NCBI Taxonomy" id="498257"/>
    <lineage>
        <taxon>Eukaryota</taxon>
        <taxon>Fungi</taxon>
        <taxon>Dikarya</taxon>
        <taxon>Ascomycota</taxon>
        <taxon>Pezizomycotina</taxon>
        <taxon>Sordariomycetes</taxon>
        <taxon>Hypocreomycetidae</taxon>
        <taxon>Glomerellales</taxon>
        <taxon>Plectosphaerellaceae</taxon>
        <taxon>Verticillium</taxon>
    </lineage>
</organism>
<evidence type="ECO:0000313" key="1">
    <source>
        <dbReference type="EMBL" id="EGY22164.1"/>
    </source>
</evidence>
<dbReference type="EMBL" id="DS572700">
    <property type="protein sequence ID" value="EGY22164.1"/>
    <property type="molecule type" value="Genomic_DNA"/>
</dbReference>
<protein>
    <submittedName>
        <fullName evidence="1">Uncharacterized protein</fullName>
    </submittedName>
</protein>
<sequence>MQSRRKPAENGIKIHRPAGFACPPPPWRTGPFPTGRGMLRSAGTDPLSLCLTRRPGSGGGRCRSFRDPANCGAAVARSFCSTGVWEELPCLGMRGAGGTRCGGRVRLALLSVSSVKRVGGPVLGGRRMSEAAENKVAGGALAAADGLAVACGESCSARSLGRGVCGDSLYQERNSGWNQASDSSVWVYMYATSHRKELVVNMGTKRQKGKQATM</sequence>
<dbReference type="AlphaFoldDB" id="G2X1J1"/>
<dbReference type="RefSeq" id="XP_009651981.1">
    <property type="nucleotide sequence ID" value="XM_009653686.1"/>
</dbReference>
<keyword evidence="2" id="KW-1185">Reference proteome</keyword>
<dbReference type="GeneID" id="20705065"/>
<dbReference type="KEGG" id="vda:VDAG_03602"/>